<proteinExistence type="predicted"/>
<evidence type="ECO:0000259" key="1">
    <source>
        <dbReference type="PROSITE" id="PS50181"/>
    </source>
</evidence>
<evidence type="ECO:0000313" key="2">
    <source>
        <dbReference type="EMBL" id="CAA7058702.1"/>
    </source>
</evidence>
<organism evidence="2 3">
    <name type="scientific">Microthlaspi erraticum</name>
    <dbReference type="NCBI Taxonomy" id="1685480"/>
    <lineage>
        <taxon>Eukaryota</taxon>
        <taxon>Viridiplantae</taxon>
        <taxon>Streptophyta</taxon>
        <taxon>Embryophyta</taxon>
        <taxon>Tracheophyta</taxon>
        <taxon>Spermatophyta</taxon>
        <taxon>Magnoliopsida</taxon>
        <taxon>eudicotyledons</taxon>
        <taxon>Gunneridae</taxon>
        <taxon>Pentapetalae</taxon>
        <taxon>rosids</taxon>
        <taxon>malvids</taxon>
        <taxon>Brassicales</taxon>
        <taxon>Brassicaceae</taxon>
        <taxon>Coluteocarpeae</taxon>
        <taxon>Microthlaspi</taxon>
    </lineage>
</organism>
<dbReference type="Pfam" id="PF00646">
    <property type="entry name" value="F-box"/>
    <property type="match status" value="1"/>
</dbReference>
<evidence type="ECO:0000313" key="3">
    <source>
        <dbReference type="Proteomes" id="UP000467841"/>
    </source>
</evidence>
<reference evidence="2" key="1">
    <citation type="submission" date="2020-01" db="EMBL/GenBank/DDBJ databases">
        <authorList>
            <person name="Mishra B."/>
        </authorList>
    </citation>
    <scope>NUCLEOTIDE SEQUENCE [LARGE SCALE GENOMIC DNA]</scope>
</reference>
<gene>
    <name evidence="2" type="ORF">MERR_LOCUS45938</name>
</gene>
<dbReference type="SUPFAM" id="SSF81383">
    <property type="entry name" value="F-box domain"/>
    <property type="match status" value="1"/>
</dbReference>
<keyword evidence="3" id="KW-1185">Reference proteome</keyword>
<protein>
    <recommendedName>
        <fullName evidence="1">F-box domain-containing protein</fullName>
    </recommendedName>
</protein>
<dbReference type="SMART" id="SM00256">
    <property type="entry name" value="FBOX"/>
    <property type="match status" value="1"/>
</dbReference>
<accession>A0A6D2L1R2</accession>
<dbReference type="Gene3D" id="1.20.1280.50">
    <property type="match status" value="1"/>
</dbReference>
<feature type="domain" description="F-box" evidence="1">
    <location>
        <begin position="10"/>
        <end position="62"/>
    </location>
</feature>
<dbReference type="InterPro" id="IPR050942">
    <property type="entry name" value="F-box_BR-signaling"/>
</dbReference>
<dbReference type="InterPro" id="IPR005174">
    <property type="entry name" value="KIB1-4_b-propeller"/>
</dbReference>
<dbReference type="Pfam" id="PF03478">
    <property type="entry name" value="Beta-prop_KIB1-4"/>
    <property type="match status" value="1"/>
</dbReference>
<dbReference type="InterPro" id="IPR036047">
    <property type="entry name" value="F-box-like_dom_sf"/>
</dbReference>
<dbReference type="PANTHER" id="PTHR44259">
    <property type="entry name" value="OS07G0183000 PROTEIN-RELATED"/>
    <property type="match status" value="1"/>
</dbReference>
<comment type="caution">
    <text evidence="2">The sequence shown here is derived from an EMBL/GenBank/DDBJ whole genome shotgun (WGS) entry which is preliminary data.</text>
</comment>
<name>A0A6D2L1R2_9BRAS</name>
<dbReference type="EMBL" id="CACVBM020001729">
    <property type="protein sequence ID" value="CAA7058702.1"/>
    <property type="molecule type" value="Genomic_DNA"/>
</dbReference>
<dbReference type="AlphaFoldDB" id="A0A6D2L1R2"/>
<dbReference type="OrthoDB" id="642536at2759"/>
<dbReference type="PROSITE" id="PS50181">
    <property type="entry name" value="FBOX"/>
    <property type="match status" value="1"/>
</dbReference>
<dbReference type="Proteomes" id="UP000467841">
    <property type="component" value="Unassembled WGS sequence"/>
</dbReference>
<dbReference type="InterPro" id="IPR001810">
    <property type="entry name" value="F-box_dom"/>
</dbReference>
<dbReference type="PANTHER" id="PTHR44259:SF31">
    <property type="entry name" value="F-BOX FAMILY PROTEIN"/>
    <property type="match status" value="1"/>
</dbReference>
<sequence length="392" mass="45500">MEKKTPKSGGYGWSKLPHDLLRPIFESLGFPDFRRARIVCWNWHSVSKLTLPRKTESPWLMLIPEGDNGCVLYNPEEDKVYTTMRDFSGVRFLANSGNWSLVLDSRSNLYIIDLFSEEKIDLPPLESIKPCKCTLKRVGDKDFERRVYDVRHTSVSILRTDVMRGRLWVDEKTKEYVVLWFFNEPANCVCFCKNGDDRYTNIPLRFNIFNRKQAIYDVVLVRGHDLYIQSNRDYIRHLRLCGPQGFEDVSWSNPVSRRTPCQLHANCDITVVTSSGEVMLVQSILDKTSTERGRSFRVFKKNPKPNPNQYYVEVDSLGDESLFLGLRTTVPGIQPNSIYFTSYDSVCWRLLEDLNMDICVFNLATKTFKSFPRISNMKLKAARWFLPDSCGT</sequence>